<feature type="compositionally biased region" description="Low complexity" evidence="4">
    <location>
        <begin position="12"/>
        <end position="31"/>
    </location>
</feature>
<dbReference type="PANTHER" id="PTHR44267:SF1">
    <property type="entry name" value="WD REPEAT-CONTAINING PROTEIN 43"/>
    <property type="match status" value="1"/>
</dbReference>
<name>R0IJ50_9BRAS</name>
<dbReference type="GO" id="GO:0005730">
    <property type="term" value="C:nucleolus"/>
    <property type="evidence" value="ECO:0007669"/>
    <property type="project" value="TreeGrafter"/>
</dbReference>
<dbReference type="Pfam" id="PF04003">
    <property type="entry name" value="Utp12"/>
    <property type="match status" value="1"/>
</dbReference>
<feature type="region of interest" description="Disordered" evidence="4">
    <location>
        <begin position="251"/>
        <end position="306"/>
    </location>
</feature>
<dbReference type="PANTHER" id="PTHR44267">
    <property type="entry name" value="WD REPEAT-CONTAINING PROTEIN 43"/>
    <property type="match status" value="1"/>
</dbReference>
<feature type="compositionally biased region" description="Basic residues" evidence="4">
    <location>
        <begin position="1"/>
        <end position="11"/>
    </location>
</feature>
<keyword evidence="2" id="KW-0539">Nucleus</keyword>
<keyword evidence="7" id="KW-1185">Reference proteome</keyword>
<dbReference type="STRING" id="81985.R0IJ50"/>
<comment type="subcellular location">
    <subcellularLocation>
        <location evidence="1">Nucleus</location>
    </subcellularLocation>
</comment>
<dbReference type="AlphaFoldDB" id="R0IJ50"/>
<feature type="region of interest" description="Disordered" evidence="4">
    <location>
        <begin position="1"/>
        <end position="102"/>
    </location>
</feature>
<feature type="compositionally biased region" description="Basic residues" evidence="4">
    <location>
        <begin position="56"/>
        <end position="65"/>
    </location>
</feature>
<dbReference type="eggNOG" id="KOG4547">
    <property type="taxonomic scope" value="Eukaryota"/>
</dbReference>
<dbReference type="InterPro" id="IPR052414">
    <property type="entry name" value="U3_snoRNA-assoc_WDR"/>
</dbReference>
<feature type="compositionally biased region" description="Acidic residues" evidence="4">
    <location>
        <begin position="264"/>
        <end position="292"/>
    </location>
</feature>
<evidence type="ECO:0000313" key="6">
    <source>
        <dbReference type="EMBL" id="EOA36943.1"/>
    </source>
</evidence>
<evidence type="ECO:0000313" key="7">
    <source>
        <dbReference type="Proteomes" id="UP000029121"/>
    </source>
</evidence>
<evidence type="ECO:0000256" key="3">
    <source>
        <dbReference type="ARBA" id="ARBA00038335"/>
    </source>
</evidence>
<proteinExistence type="inferred from homology"/>
<dbReference type="GO" id="GO:0000462">
    <property type="term" value="P:maturation of SSU-rRNA from tricistronic rRNA transcript (SSU-rRNA, 5.8S rRNA, LSU-rRNA)"/>
    <property type="evidence" value="ECO:0007669"/>
    <property type="project" value="TreeGrafter"/>
</dbReference>
<sequence>LLRLERRRRTLTKPTSASLSLSLSFSHRSPTMAKDKLKHLLSSDGGGEIADTSSREKKHKKKNRKRAEPEPELPSTRDSGLDEDRDGVLVDDTHNEPTIGDKLESLDLLSGDKLISETSAPSDDKPPTAASVNVLLRQALHADDRSLLLDCLYNRDEQVIANSVAKLNSAEVLKLLNSLLPILQSRGAILACTLPWIKSLLLTHSSGIMSQESSLLALNTMYQLIESRVSTIHTAVEVSSGLDLIVDDLDEEEEDEGPVIYEDKDSDEEEGEGIEEAMETDEEADDSADEAADGVNDFEGFDDMSD</sequence>
<dbReference type="EMBL" id="KB870805">
    <property type="protein sequence ID" value="EOA36943.1"/>
    <property type="molecule type" value="Genomic_DNA"/>
</dbReference>
<evidence type="ECO:0000256" key="2">
    <source>
        <dbReference type="ARBA" id="ARBA00023242"/>
    </source>
</evidence>
<feature type="non-terminal residue" evidence="6">
    <location>
        <position position="1"/>
    </location>
</feature>
<dbReference type="KEGG" id="crb:17900657"/>
<evidence type="ECO:0000256" key="4">
    <source>
        <dbReference type="SAM" id="MobiDB-lite"/>
    </source>
</evidence>
<dbReference type="InterPro" id="IPR007148">
    <property type="entry name" value="SSU_processome_Utp12"/>
</dbReference>
<evidence type="ECO:0000259" key="5">
    <source>
        <dbReference type="Pfam" id="PF04003"/>
    </source>
</evidence>
<feature type="domain" description="Small-subunit processome Utp12" evidence="5">
    <location>
        <begin position="144"/>
        <end position="245"/>
    </location>
</feature>
<protein>
    <recommendedName>
        <fullName evidence="5">Small-subunit processome Utp12 domain-containing protein</fullName>
    </recommendedName>
</protein>
<gene>
    <name evidence="6" type="ORF">CARUB_v10009844mg</name>
</gene>
<dbReference type="OrthoDB" id="30195at2759"/>
<feature type="compositionally biased region" description="Basic and acidic residues" evidence="4">
    <location>
        <begin position="79"/>
        <end position="102"/>
    </location>
</feature>
<accession>R0IJ50</accession>
<reference evidence="7" key="1">
    <citation type="journal article" date="2013" name="Nat. Genet.">
        <title>The Capsella rubella genome and the genomic consequences of rapid mating system evolution.</title>
        <authorList>
            <person name="Slotte T."/>
            <person name="Hazzouri K.M."/>
            <person name="Agren J.A."/>
            <person name="Koenig D."/>
            <person name="Maumus F."/>
            <person name="Guo Y.L."/>
            <person name="Steige K."/>
            <person name="Platts A.E."/>
            <person name="Escobar J.S."/>
            <person name="Newman L.K."/>
            <person name="Wang W."/>
            <person name="Mandakova T."/>
            <person name="Vello E."/>
            <person name="Smith L.M."/>
            <person name="Henz S.R."/>
            <person name="Steffen J."/>
            <person name="Takuno S."/>
            <person name="Brandvain Y."/>
            <person name="Coop G."/>
            <person name="Andolfatto P."/>
            <person name="Hu T.T."/>
            <person name="Blanchette M."/>
            <person name="Clark R.M."/>
            <person name="Quesneville H."/>
            <person name="Nordborg M."/>
            <person name="Gaut B.S."/>
            <person name="Lysak M.A."/>
            <person name="Jenkins J."/>
            <person name="Grimwood J."/>
            <person name="Chapman J."/>
            <person name="Prochnik S."/>
            <person name="Shu S."/>
            <person name="Rokhsar D."/>
            <person name="Schmutz J."/>
            <person name="Weigel D."/>
            <person name="Wright S.I."/>
        </authorList>
    </citation>
    <scope>NUCLEOTIDE SEQUENCE [LARGE SCALE GENOMIC DNA]</scope>
    <source>
        <strain evidence="7">cv. Monte Gargano</strain>
    </source>
</reference>
<comment type="similarity">
    <text evidence="3">Belongs to the UTP5 family.</text>
</comment>
<dbReference type="Proteomes" id="UP000029121">
    <property type="component" value="Unassembled WGS sequence"/>
</dbReference>
<organism evidence="6 7">
    <name type="scientific">Capsella rubella</name>
    <dbReference type="NCBI Taxonomy" id="81985"/>
    <lineage>
        <taxon>Eukaryota</taxon>
        <taxon>Viridiplantae</taxon>
        <taxon>Streptophyta</taxon>
        <taxon>Embryophyta</taxon>
        <taxon>Tracheophyta</taxon>
        <taxon>Spermatophyta</taxon>
        <taxon>Magnoliopsida</taxon>
        <taxon>eudicotyledons</taxon>
        <taxon>Gunneridae</taxon>
        <taxon>Pentapetalae</taxon>
        <taxon>rosids</taxon>
        <taxon>malvids</taxon>
        <taxon>Brassicales</taxon>
        <taxon>Brassicaceae</taxon>
        <taxon>Camelineae</taxon>
        <taxon>Capsella</taxon>
    </lineage>
</organism>
<evidence type="ECO:0000256" key="1">
    <source>
        <dbReference type="ARBA" id="ARBA00004123"/>
    </source>
</evidence>